<gene>
    <name evidence="1" type="ORF">H0A36_29100</name>
</gene>
<evidence type="ECO:0000313" key="1">
    <source>
        <dbReference type="EMBL" id="NYZ70076.1"/>
    </source>
</evidence>
<reference evidence="1 2" key="1">
    <citation type="submission" date="2020-07" db="EMBL/GenBank/DDBJ databases">
        <title>Endozoicomonas sp. nov., isolated from sediment.</title>
        <authorList>
            <person name="Gu T."/>
        </authorList>
    </citation>
    <scope>NUCLEOTIDE SEQUENCE [LARGE SCALE GENOMIC DNA]</scope>
    <source>
        <strain evidence="1 2">SM1973</strain>
    </source>
</reference>
<evidence type="ECO:0000313" key="2">
    <source>
        <dbReference type="Proteomes" id="UP000569732"/>
    </source>
</evidence>
<comment type="caution">
    <text evidence="1">The sequence shown here is derived from an EMBL/GenBank/DDBJ whole genome shotgun (WGS) entry which is preliminary data.</text>
</comment>
<name>A0A853IQ90_9GAMM</name>
<proteinExistence type="predicted"/>
<organism evidence="1 2">
    <name type="scientific">Spartinivicinus marinus</name>
    <dbReference type="NCBI Taxonomy" id="2994442"/>
    <lineage>
        <taxon>Bacteria</taxon>
        <taxon>Pseudomonadati</taxon>
        <taxon>Pseudomonadota</taxon>
        <taxon>Gammaproteobacteria</taxon>
        <taxon>Oceanospirillales</taxon>
        <taxon>Zooshikellaceae</taxon>
        <taxon>Spartinivicinus</taxon>
    </lineage>
</organism>
<protein>
    <submittedName>
        <fullName evidence="1">Uncharacterized protein</fullName>
    </submittedName>
</protein>
<dbReference type="Proteomes" id="UP000569732">
    <property type="component" value="Unassembled WGS sequence"/>
</dbReference>
<dbReference type="RefSeq" id="WP_180572015.1">
    <property type="nucleotide sequence ID" value="NZ_JACCKB010000255.1"/>
</dbReference>
<keyword evidence="2" id="KW-1185">Reference proteome</keyword>
<dbReference type="EMBL" id="JACCKB010000255">
    <property type="protein sequence ID" value="NYZ70076.1"/>
    <property type="molecule type" value="Genomic_DNA"/>
</dbReference>
<sequence length="145" mass="16367">MSEEATATKPPLTLESVKAKFDAWRQRPGTRRPFPKAFWLDVIALQEHYKLSKILTTLKISRAQLESKERQLTGKVKPIKKTVSPAKEFVTVDCDGIKEEINPELTDLCWPNVLTVEFTRPDGTVLKVNDLSSEAVDALISRFIA</sequence>
<accession>A0A853IQ90</accession>
<dbReference type="AlphaFoldDB" id="A0A853IQ90"/>